<gene>
    <name evidence="2" type="ORF">CDO52_18490</name>
</gene>
<proteinExistence type="predicted"/>
<evidence type="ECO:0000256" key="1">
    <source>
        <dbReference type="SAM" id="Phobius"/>
    </source>
</evidence>
<accession>A0A223S8V0</accession>
<evidence type="ECO:0000313" key="2">
    <source>
        <dbReference type="EMBL" id="ASU84528.1"/>
    </source>
</evidence>
<name>A0A223S8V0_9ACTN</name>
<feature type="transmembrane region" description="Helical" evidence="1">
    <location>
        <begin position="69"/>
        <end position="90"/>
    </location>
</feature>
<evidence type="ECO:0000313" key="3">
    <source>
        <dbReference type="Proteomes" id="UP000215005"/>
    </source>
</evidence>
<organism evidence="2 3">
    <name type="scientific">Nocardiopsis gilva YIM 90087</name>
    <dbReference type="NCBI Taxonomy" id="1235441"/>
    <lineage>
        <taxon>Bacteria</taxon>
        <taxon>Bacillati</taxon>
        <taxon>Actinomycetota</taxon>
        <taxon>Actinomycetes</taxon>
        <taxon>Streptosporangiales</taxon>
        <taxon>Nocardiopsidaceae</taxon>
        <taxon>Nocardiopsis</taxon>
    </lineage>
</organism>
<sequence length="93" mass="9259">MLSPGHMAALLDRSGTDSALRVAGTGAALVELALGLGAVGLLPPVVVLGLAIPTHLAFLAVSPRRIVPFSLASVGLLLVAVQAPLISLFGPMA</sequence>
<keyword evidence="3" id="KW-1185">Reference proteome</keyword>
<keyword evidence="1" id="KW-1133">Transmembrane helix</keyword>
<keyword evidence="1" id="KW-0812">Transmembrane</keyword>
<protein>
    <submittedName>
        <fullName evidence="2">Uncharacterized protein</fullName>
    </submittedName>
</protein>
<keyword evidence="1" id="KW-0472">Membrane</keyword>
<dbReference type="Proteomes" id="UP000215005">
    <property type="component" value="Chromosome"/>
</dbReference>
<dbReference type="AlphaFoldDB" id="A0A223S8V0"/>
<feature type="transmembrane region" description="Helical" evidence="1">
    <location>
        <begin position="41"/>
        <end position="62"/>
    </location>
</feature>
<dbReference type="EMBL" id="CP022753">
    <property type="protein sequence ID" value="ASU84528.1"/>
    <property type="molecule type" value="Genomic_DNA"/>
</dbReference>
<dbReference type="KEGG" id="ngv:CDO52_18490"/>
<reference evidence="2 3" key="1">
    <citation type="submission" date="2017-08" db="EMBL/GenBank/DDBJ databases">
        <title>The complete genome sequence of Nocardiopsis gilva YIM 90087.</title>
        <authorList>
            <person name="Yin M."/>
            <person name="Tang S."/>
        </authorList>
    </citation>
    <scope>NUCLEOTIDE SEQUENCE [LARGE SCALE GENOMIC DNA]</scope>
    <source>
        <strain evidence="2 3">YIM 90087</strain>
    </source>
</reference>